<dbReference type="AlphaFoldDB" id="A0A3M0MHM7"/>
<evidence type="ECO:0000259" key="2">
    <source>
        <dbReference type="PROSITE" id="PS50043"/>
    </source>
</evidence>
<dbReference type="InterPro" id="IPR036388">
    <property type="entry name" value="WH-like_DNA-bd_sf"/>
</dbReference>
<organism evidence="4 5">
    <name type="scientific">Paracoccus alkanivorans</name>
    <dbReference type="NCBI Taxonomy" id="2116655"/>
    <lineage>
        <taxon>Bacteria</taxon>
        <taxon>Pseudomonadati</taxon>
        <taxon>Pseudomonadota</taxon>
        <taxon>Alphaproteobacteria</taxon>
        <taxon>Rhodobacterales</taxon>
        <taxon>Paracoccaceae</taxon>
        <taxon>Paracoccus</taxon>
    </lineage>
</organism>
<dbReference type="PANTHER" id="PTHR43214:SF38">
    <property type="entry name" value="NITRATE_NITRITE RESPONSE REGULATOR PROTEIN NARL"/>
    <property type="match status" value="1"/>
</dbReference>
<reference evidence="4 5" key="1">
    <citation type="submission" date="2018-07" db="EMBL/GenBank/DDBJ databases">
        <authorList>
            <person name="Zhang Y."/>
            <person name="Wang L."/>
            <person name="Ma S."/>
        </authorList>
    </citation>
    <scope>NUCLEOTIDE SEQUENCE [LARGE SCALE GENOMIC DNA]</scope>
    <source>
        <strain evidence="4 5">4-2</strain>
    </source>
</reference>
<dbReference type="SMART" id="SM00421">
    <property type="entry name" value="HTH_LUXR"/>
    <property type="match status" value="1"/>
</dbReference>
<proteinExistence type="predicted"/>
<comment type="caution">
    <text evidence="4">The sequence shown here is derived from an EMBL/GenBank/DDBJ whole genome shotgun (WGS) entry which is preliminary data.</text>
</comment>
<feature type="domain" description="PAS" evidence="3">
    <location>
        <begin position="148"/>
        <end position="199"/>
    </location>
</feature>
<dbReference type="Pfam" id="PF00196">
    <property type="entry name" value="GerE"/>
    <property type="match status" value="1"/>
</dbReference>
<dbReference type="CDD" id="cd06170">
    <property type="entry name" value="LuxR_C_like"/>
    <property type="match status" value="1"/>
</dbReference>
<evidence type="ECO:0000313" key="4">
    <source>
        <dbReference type="EMBL" id="RMC37226.1"/>
    </source>
</evidence>
<dbReference type="EMBL" id="QOKZ01000001">
    <property type="protein sequence ID" value="RMC37226.1"/>
    <property type="molecule type" value="Genomic_DNA"/>
</dbReference>
<dbReference type="SMART" id="SM00091">
    <property type="entry name" value="PAS"/>
    <property type="match status" value="3"/>
</dbReference>
<dbReference type="PROSITE" id="PS50043">
    <property type="entry name" value="HTH_LUXR_2"/>
    <property type="match status" value="1"/>
</dbReference>
<dbReference type="Pfam" id="PF13188">
    <property type="entry name" value="PAS_8"/>
    <property type="match status" value="1"/>
</dbReference>
<dbReference type="Proteomes" id="UP000273516">
    <property type="component" value="Unassembled WGS sequence"/>
</dbReference>
<dbReference type="SUPFAM" id="SSF46894">
    <property type="entry name" value="C-terminal effector domain of the bipartite response regulators"/>
    <property type="match status" value="1"/>
</dbReference>
<dbReference type="NCBIfam" id="TIGR00229">
    <property type="entry name" value="sensory_box"/>
    <property type="match status" value="2"/>
</dbReference>
<sequence length="511" mass="57300">MDEVPNEAVLQRQVNRSQLQEIIAGLGEGVLLIDSDDRIVWANEQALALHNVSDLSQLGISASGYRRQFLLRYRNHHKLKENQYPIDRLLNGETFEDVIVEVTKNSPGDGEDPLCGIHSLRGVILRDHGGNPESYALVIEDLTEQFTAEERFERTFASNPAPAAICKLSDLRYIKVNQGFLELSGYDREDVLGRTIYEIDILENAASKGEAIAALREGQTIPQTEATLRLSDGDSKLVIVAGQPIEVSEEPCMLFTFMDLEPRRKAEDALRQSEERFARSFRLTPTPTVLFSRDDFRVLDVNDAFAALVGLTSAEIVDNRLPELPVWISTASRRHVERKITELRSFNDLEFQLKTRLDATLDCLVSAETLVLRGKECVLMVIQDITERKRSETELIAAIEAVMKDASWFSRSILDKLANIRHTGSVDTPAPELSDFTPRELEILGLMCQGLNDTRIAEALKLSRNTVRNHTARIYSKAEVHSRAAAIVWARERGFTGASVDDKVRFPGSPT</sequence>
<dbReference type="PANTHER" id="PTHR43214">
    <property type="entry name" value="TWO-COMPONENT RESPONSE REGULATOR"/>
    <property type="match status" value="1"/>
</dbReference>
<dbReference type="InterPro" id="IPR000792">
    <property type="entry name" value="Tscrpt_reg_LuxR_C"/>
</dbReference>
<dbReference type="GO" id="GO:0006355">
    <property type="term" value="P:regulation of DNA-templated transcription"/>
    <property type="evidence" value="ECO:0007669"/>
    <property type="project" value="InterPro"/>
</dbReference>
<dbReference type="InterPro" id="IPR039420">
    <property type="entry name" value="WalR-like"/>
</dbReference>
<keyword evidence="1" id="KW-0238">DNA-binding</keyword>
<feature type="domain" description="HTH luxR-type" evidence="2">
    <location>
        <begin position="429"/>
        <end position="494"/>
    </location>
</feature>
<name>A0A3M0MHM7_9RHOB</name>
<dbReference type="RefSeq" id="WP_122110321.1">
    <property type="nucleotide sequence ID" value="NZ_QOKZ01000001.1"/>
</dbReference>
<gene>
    <name evidence="4" type="ORF">C9E81_00195</name>
</gene>
<dbReference type="CDD" id="cd00130">
    <property type="entry name" value="PAS"/>
    <property type="match status" value="2"/>
</dbReference>
<dbReference type="Gene3D" id="1.10.10.10">
    <property type="entry name" value="Winged helix-like DNA-binding domain superfamily/Winged helix DNA-binding domain"/>
    <property type="match status" value="1"/>
</dbReference>
<dbReference type="PRINTS" id="PR00038">
    <property type="entry name" value="HTHLUXR"/>
</dbReference>
<evidence type="ECO:0000259" key="3">
    <source>
        <dbReference type="PROSITE" id="PS50112"/>
    </source>
</evidence>
<dbReference type="Pfam" id="PF13426">
    <property type="entry name" value="PAS_9"/>
    <property type="match status" value="2"/>
</dbReference>
<dbReference type="InterPro" id="IPR035965">
    <property type="entry name" value="PAS-like_dom_sf"/>
</dbReference>
<feature type="domain" description="PAS" evidence="3">
    <location>
        <begin position="273"/>
        <end position="319"/>
    </location>
</feature>
<dbReference type="PROSITE" id="PS50112">
    <property type="entry name" value="PAS"/>
    <property type="match status" value="2"/>
</dbReference>
<protein>
    <submittedName>
        <fullName evidence="4">PAS domain S-box protein</fullName>
    </submittedName>
</protein>
<dbReference type="InterPro" id="IPR000014">
    <property type="entry name" value="PAS"/>
</dbReference>
<dbReference type="OrthoDB" id="9810375at2"/>
<accession>A0A3M0MHM7</accession>
<dbReference type="InterPro" id="IPR016032">
    <property type="entry name" value="Sig_transdc_resp-reg_C-effctor"/>
</dbReference>
<evidence type="ECO:0000313" key="5">
    <source>
        <dbReference type="Proteomes" id="UP000273516"/>
    </source>
</evidence>
<dbReference type="SUPFAM" id="SSF55785">
    <property type="entry name" value="PYP-like sensor domain (PAS domain)"/>
    <property type="match status" value="2"/>
</dbReference>
<evidence type="ECO:0000256" key="1">
    <source>
        <dbReference type="ARBA" id="ARBA00023125"/>
    </source>
</evidence>
<keyword evidence="5" id="KW-1185">Reference proteome</keyword>
<dbReference type="Gene3D" id="3.30.450.20">
    <property type="entry name" value="PAS domain"/>
    <property type="match status" value="3"/>
</dbReference>
<dbReference type="GO" id="GO:0003677">
    <property type="term" value="F:DNA binding"/>
    <property type="evidence" value="ECO:0007669"/>
    <property type="project" value="UniProtKB-KW"/>
</dbReference>